<geneLocation type="plasmid" evidence="1 2">
    <name>unnamed2</name>
</geneLocation>
<organism evidence="1 2">
    <name type="scientific">Xanthobacter dioxanivorans</name>
    <dbReference type="NCBI Taxonomy" id="2528964"/>
    <lineage>
        <taxon>Bacteria</taxon>
        <taxon>Pseudomonadati</taxon>
        <taxon>Pseudomonadota</taxon>
        <taxon>Alphaproteobacteria</taxon>
        <taxon>Hyphomicrobiales</taxon>
        <taxon>Xanthobacteraceae</taxon>
        <taxon>Xanthobacter</taxon>
    </lineage>
</organism>
<keyword evidence="2" id="KW-1185">Reference proteome</keyword>
<reference evidence="1 2" key="1">
    <citation type="submission" date="2020-10" db="EMBL/GenBank/DDBJ databases">
        <title>Degradation of 1,4-Dioxane by Xanthobacter sp. YN2, via a Novel Group-2 Soluble Di-Iron Monooxygenase.</title>
        <authorList>
            <person name="Ma F."/>
            <person name="Wang Y."/>
            <person name="Yang J."/>
            <person name="Guo H."/>
            <person name="Su D."/>
            <person name="Yu L."/>
        </authorList>
    </citation>
    <scope>NUCLEOTIDE SEQUENCE [LARGE SCALE GENOMIC DNA]</scope>
    <source>
        <strain evidence="1 2">YN2</strain>
        <plasmid evidence="1 2">unnamed2</plasmid>
    </source>
</reference>
<dbReference type="EMBL" id="CP063364">
    <property type="protein sequence ID" value="QRG10084.1"/>
    <property type="molecule type" value="Genomic_DNA"/>
</dbReference>
<protein>
    <submittedName>
        <fullName evidence="1">Uncharacterized protein</fullName>
    </submittedName>
</protein>
<name>A0A974PVC3_9HYPH</name>
<dbReference type="RefSeq" id="WP_203196965.1">
    <property type="nucleotide sequence ID" value="NZ_CP063364.1"/>
</dbReference>
<dbReference type="Proteomes" id="UP000596427">
    <property type="component" value="Plasmid unnamed2"/>
</dbReference>
<dbReference type="KEGG" id="xdi:EZH22_30625"/>
<evidence type="ECO:0000313" key="2">
    <source>
        <dbReference type="Proteomes" id="UP000596427"/>
    </source>
</evidence>
<keyword evidence="1" id="KW-0614">Plasmid</keyword>
<evidence type="ECO:0000313" key="1">
    <source>
        <dbReference type="EMBL" id="QRG10084.1"/>
    </source>
</evidence>
<accession>A0A974PVC3</accession>
<gene>
    <name evidence="1" type="ORF">EZH22_30625</name>
</gene>
<dbReference type="AlphaFoldDB" id="A0A974PVC3"/>
<sequence length="421" mass="45114">MTNFDPIFLDLTTRWVSAARPGDNDGDAPVAVHFPARLVAGPVGEVETQAMLYGHRAPALFAVGGGIVRVGGPPVAPGPFVPRTGSVLPTGGGRDDEDALLAVAAIGALGGRALSHDLVVMTTDANDAARLAAAFSRLATQVQPLDDESLPVPRTVSVLSAEAIEGIRLAAVQQKWIEKKADSRQALIYAAGGSSRIWATTEDGIAPIPLPDNGLYSRWEAQFLSSASDAVLGPSEALQYQYPSSGERALVRNSSGEIVPFEASKAIASVETDTIAAWIEELGDTFTTVRALFTEATVVGPDAPLYTSCLKHKAFKAVLQRDFVNGFSIYACRAYVNTPGMRFSHVLEPTPAVGAASYLERRRRRVPPVSFREASQEFVLRLPASFIDPELAITLRAFAQSTRPSRDSVHLLSRLIRIERK</sequence>
<proteinExistence type="predicted"/>